<evidence type="ECO:0000313" key="1">
    <source>
        <dbReference type="EMBL" id="GHC38995.1"/>
    </source>
</evidence>
<reference evidence="1" key="1">
    <citation type="journal article" date="2014" name="Int. J. Syst. Evol. Microbiol.">
        <title>Complete genome sequence of Corynebacterium casei LMG S-19264T (=DSM 44701T), isolated from a smear-ripened cheese.</title>
        <authorList>
            <consortium name="US DOE Joint Genome Institute (JGI-PGF)"/>
            <person name="Walter F."/>
            <person name="Albersmeier A."/>
            <person name="Kalinowski J."/>
            <person name="Ruckert C."/>
        </authorList>
    </citation>
    <scope>NUCLEOTIDE SEQUENCE</scope>
    <source>
        <strain evidence="1">JCM 4633</strain>
    </source>
</reference>
<proteinExistence type="predicted"/>
<dbReference type="Proteomes" id="UP000646244">
    <property type="component" value="Unassembled WGS sequence"/>
</dbReference>
<accession>A0A918TCL3</accession>
<name>A0A918TCL3_STRCJ</name>
<organism evidence="1 2">
    <name type="scientific">Streptomyces cinnamoneus</name>
    <name type="common">Streptoverticillium cinnamoneum</name>
    <dbReference type="NCBI Taxonomy" id="53446"/>
    <lineage>
        <taxon>Bacteria</taxon>
        <taxon>Bacillati</taxon>
        <taxon>Actinomycetota</taxon>
        <taxon>Actinomycetes</taxon>
        <taxon>Kitasatosporales</taxon>
        <taxon>Streptomycetaceae</taxon>
        <taxon>Streptomyces</taxon>
        <taxon>Streptomyces cinnamoneus group</taxon>
    </lineage>
</organism>
<gene>
    <name evidence="1" type="ORF">GCM10010507_10840</name>
</gene>
<evidence type="ECO:0000313" key="2">
    <source>
        <dbReference type="Proteomes" id="UP000646244"/>
    </source>
</evidence>
<comment type="caution">
    <text evidence="1">The sequence shown here is derived from an EMBL/GenBank/DDBJ whole genome shotgun (WGS) entry which is preliminary data.</text>
</comment>
<dbReference type="EMBL" id="BMVB01000003">
    <property type="protein sequence ID" value="GHC38995.1"/>
    <property type="molecule type" value="Genomic_DNA"/>
</dbReference>
<protein>
    <submittedName>
        <fullName evidence="1">Uncharacterized protein</fullName>
    </submittedName>
</protein>
<sequence length="137" mass="15216">MRGDDRELRIGERQRAEDVARRLLGVLALQGDLLVLHRLVEVPLEAGGLGQPVERLATRPDDGLRRLDEAVASLHGARYAAHDLLGAGEAGVAPGAVLPAVAELREDLGLELWWAGLPSYQPMWRWWIALRLWHIEP</sequence>
<reference evidence="1" key="2">
    <citation type="submission" date="2020-09" db="EMBL/GenBank/DDBJ databases">
        <authorList>
            <person name="Sun Q."/>
            <person name="Ohkuma M."/>
        </authorList>
    </citation>
    <scope>NUCLEOTIDE SEQUENCE</scope>
    <source>
        <strain evidence="1">JCM 4633</strain>
    </source>
</reference>
<dbReference type="AlphaFoldDB" id="A0A918TCL3"/>